<organism evidence="3 4">
    <name type="scientific">Phyllobacterium pellucidum</name>
    <dbReference type="NCBI Taxonomy" id="2740464"/>
    <lineage>
        <taxon>Bacteria</taxon>
        <taxon>Pseudomonadati</taxon>
        <taxon>Pseudomonadota</taxon>
        <taxon>Alphaproteobacteria</taxon>
        <taxon>Hyphomicrobiales</taxon>
        <taxon>Phyllobacteriaceae</taxon>
        <taxon>Phyllobacterium</taxon>
    </lineage>
</organism>
<dbReference type="AlphaFoldDB" id="A0A849VQP4"/>
<dbReference type="RefSeq" id="WP_162737185.1">
    <property type="nucleotide sequence ID" value="NZ_JABUMX010000002.1"/>
</dbReference>
<protein>
    <submittedName>
        <fullName evidence="3">Spore coat protein U domain-containing protein</fullName>
    </submittedName>
</protein>
<dbReference type="SMART" id="SM00972">
    <property type="entry name" value="SCPU"/>
    <property type="match status" value="1"/>
</dbReference>
<dbReference type="Proteomes" id="UP000550508">
    <property type="component" value="Unassembled WGS sequence"/>
</dbReference>
<evidence type="ECO:0000259" key="2">
    <source>
        <dbReference type="Pfam" id="PF05229"/>
    </source>
</evidence>
<accession>A0A849VQP4</accession>
<evidence type="ECO:0000313" key="4">
    <source>
        <dbReference type="Proteomes" id="UP000550508"/>
    </source>
</evidence>
<keyword evidence="1" id="KW-0732">Signal</keyword>
<evidence type="ECO:0000313" key="3">
    <source>
        <dbReference type="EMBL" id="NTS31324.1"/>
    </source>
</evidence>
<feature type="signal peptide" evidence="1">
    <location>
        <begin position="1"/>
        <end position="19"/>
    </location>
</feature>
<feature type="domain" description="Spore coat protein U/FanG" evidence="2">
    <location>
        <begin position="179"/>
        <end position="307"/>
    </location>
</feature>
<keyword evidence="3" id="KW-0167">Capsid protein</keyword>
<sequence length="310" mass="33930">MKMLLVCLFFLLGMWVVPAAANASATCTNRMDTIELEAMSGEAAIVTFPPVSISCNVTGANVGSIFYACITLADTDDQTLRSENGHKLAFEVLTHGQSTAKGGYDTYRYDVPGTKGTIEYMFDYWTVKIPPGRWVKAGIYKTDLQVDVWYGVLSKGSNPSCSASVPPQMIRMATTRPLSVEIKPSCKLNVMGDLDFGVVTPVTDWKNMRASTALNVRCSPEANYTITVDNGKSRSPKVRKMYMAGEMETSVGYELYKDASAGVPWRETDPEKGTGTGFPIKVPVYGRINEPLNKKPAGKYSDTVLVTIEF</sequence>
<feature type="chain" id="PRO_5032759358" evidence="1">
    <location>
        <begin position="20"/>
        <end position="310"/>
    </location>
</feature>
<comment type="caution">
    <text evidence="3">The sequence shown here is derived from an EMBL/GenBank/DDBJ whole genome shotgun (WGS) entry which is preliminary data.</text>
</comment>
<keyword evidence="3" id="KW-0946">Virion</keyword>
<name>A0A849VQP4_9HYPH</name>
<proteinExistence type="predicted"/>
<dbReference type="EMBL" id="JABUMX010000002">
    <property type="protein sequence ID" value="NTS31324.1"/>
    <property type="molecule type" value="Genomic_DNA"/>
</dbReference>
<keyword evidence="4" id="KW-1185">Reference proteome</keyword>
<evidence type="ECO:0000256" key="1">
    <source>
        <dbReference type="SAM" id="SignalP"/>
    </source>
</evidence>
<dbReference type="InterPro" id="IPR007893">
    <property type="entry name" value="Spore_coat_U/FanG"/>
</dbReference>
<dbReference type="PANTHER" id="PTHR37089">
    <property type="entry name" value="PROTEIN U-RELATED"/>
    <property type="match status" value="1"/>
</dbReference>
<dbReference type="InterPro" id="IPR053167">
    <property type="entry name" value="Spore_coat_component"/>
</dbReference>
<gene>
    <name evidence="3" type="ORF">HQ945_08660</name>
</gene>
<dbReference type="Pfam" id="PF05229">
    <property type="entry name" value="SCPU"/>
    <property type="match status" value="1"/>
</dbReference>
<reference evidence="3 4" key="1">
    <citation type="submission" date="2020-05" db="EMBL/GenBank/DDBJ databases">
        <authorList>
            <person name="Kim M.K."/>
        </authorList>
    </citation>
    <scope>NUCLEOTIDE SEQUENCE [LARGE SCALE GENOMIC DNA]</scope>
    <source>
        <strain evidence="3 4">BT25</strain>
    </source>
</reference>